<dbReference type="GO" id="GO:0046872">
    <property type="term" value="F:metal ion binding"/>
    <property type="evidence" value="ECO:0007669"/>
    <property type="project" value="UniProtKB-KW"/>
</dbReference>
<evidence type="ECO:0008006" key="11">
    <source>
        <dbReference type="Google" id="ProtNLM"/>
    </source>
</evidence>
<keyword evidence="5 8" id="KW-1133">Transmembrane helix</keyword>
<evidence type="ECO:0000256" key="2">
    <source>
        <dbReference type="ARBA" id="ARBA00022617"/>
    </source>
</evidence>
<evidence type="ECO:0000256" key="6">
    <source>
        <dbReference type="ARBA" id="ARBA00023004"/>
    </source>
</evidence>
<keyword evidence="7 8" id="KW-0472">Membrane</keyword>
<feature type="transmembrane region" description="Helical" evidence="8">
    <location>
        <begin position="29"/>
        <end position="52"/>
    </location>
</feature>
<feature type="transmembrane region" description="Helical" evidence="8">
    <location>
        <begin position="105"/>
        <end position="125"/>
    </location>
</feature>
<keyword evidence="3 8" id="KW-0812">Transmembrane</keyword>
<name>A0A2T9XBS1_9CREN</name>
<dbReference type="InterPro" id="IPR000701">
    <property type="entry name" value="SuccDH_FuR_B_TM-su"/>
</dbReference>
<feature type="transmembrane region" description="Helical" evidence="8">
    <location>
        <begin position="72"/>
        <end position="93"/>
    </location>
</feature>
<keyword evidence="2" id="KW-0349">Heme</keyword>
<evidence type="ECO:0000313" key="10">
    <source>
        <dbReference type="Proteomes" id="UP000245638"/>
    </source>
</evidence>
<dbReference type="InterPro" id="IPR034804">
    <property type="entry name" value="SQR/QFR_C/D"/>
</dbReference>
<evidence type="ECO:0000256" key="1">
    <source>
        <dbReference type="ARBA" id="ARBA00004370"/>
    </source>
</evidence>
<dbReference type="GO" id="GO:0016020">
    <property type="term" value="C:membrane"/>
    <property type="evidence" value="ECO:0007669"/>
    <property type="project" value="UniProtKB-SubCell"/>
</dbReference>
<keyword evidence="4" id="KW-0479">Metal-binding</keyword>
<protein>
    <recommendedName>
        <fullName evidence="11">Succinate dehydrogenase</fullName>
    </recommendedName>
</protein>
<evidence type="ECO:0000256" key="8">
    <source>
        <dbReference type="SAM" id="Phobius"/>
    </source>
</evidence>
<evidence type="ECO:0000313" key="9">
    <source>
        <dbReference type="EMBL" id="PVU77515.1"/>
    </source>
</evidence>
<comment type="caution">
    <text evidence="9">The sequence shown here is derived from an EMBL/GenBank/DDBJ whole genome shotgun (WGS) entry which is preliminary data.</text>
</comment>
<proteinExistence type="predicted"/>
<evidence type="ECO:0000256" key="3">
    <source>
        <dbReference type="ARBA" id="ARBA00022692"/>
    </source>
</evidence>
<reference evidence="9 10" key="1">
    <citation type="journal article" date="2015" name="Appl. Environ. Microbiol.">
        <title>Nanoarchaeota, Their Sulfolobales Host, and Nanoarchaeota Virus Distribution across Yellowstone National Park Hot Springs.</title>
        <authorList>
            <person name="Munson-McGee J.H."/>
            <person name="Field E.K."/>
            <person name="Bateson M."/>
            <person name="Rooney C."/>
            <person name="Stepanauskas R."/>
            <person name="Young M.J."/>
        </authorList>
    </citation>
    <scope>NUCLEOTIDE SEQUENCE [LARGE SCALE GENOMIC DNA]</scope>
    <source>
        <strain evidence="9">SCGC AC-742_N10</strain>
    </source>
</reference>
<dbReference type="Pfam" id="PF01127">
    <property type="entry name" value="Sdh_cyt"/>
    <property type="match status" value="1"/>
</dbReference>
<comment type="subcellular location">
    <subcellularLocation>
        <location evidence="1">Membrane</location>
    </subcellularLocation>
</comment>
<evidence type="ECO:0000256" key="5">
    <source>
        <dbReference type="ARBA" id="ARBA00022989"/>
    </source>
</evidence>
<accession>A0A2T9XBS1</accession>
<organism evidence="9 10">
    <name type="scientific">Acidianus hospitalis</name>
    <dbReference type="NCBI Taxonomy" id="563177"/>
    <lineage>
        <taxon>Archaea</taxon>
        <taxon>Thermoproteota</taxon>
        <taxon>Thermoprotei</taxon>
        <taxon>Sulfolobales</taxon>
        <taxon>Sulfolobaceae</taxon>
        <taxon>Acidianus</taxon>
    </lineage>
</organism>
<keyword evidence="6" id="KW-0408">Iron</keyword>
<evidence type="ECO:0000256" key="4">
    <source>
        <dbReference type="ARBA" id="ARBA00022723"/>
    </source>
</evidence>
<evidence type="ECO:0000256" key="7">
    <source>
        <dbReference type="ARBA" id="ARBA00023136"/>
    </source>
</evidence>
<sequence>MVYDNNYNIVVLHRALLGDKMRESKLRFWGVYITGIVTLILLSIHFFMLFANNLNFDNRISTPVVNEYLSNSAYYSLLGLLLVVAFIHGLLGVRRSLYDFGIKKGVKDVIIGGIIILLVLLFFYFTT</sequence>
<dbReference type="AlphaFoldDB" id="A0A2T9XBS1"/>
<dbReference type="EMBL" id="QEFD01000024">
    <property type="protein sequence ID" value="PVU77515.1"/>
    <property type="molecule type" value="Genomic_DNA"/>
</dbReference>
<dbReference type="SUPFAM" id="SSF81343">
    <property type="entry name" value="Fumarate reductase respiratory complex transmembrane subunits"/>
    <property type="match status" value="1"/>
</dbReference>
<gene>
    <name evidence="9" type="ORF">DDW13_00630</name>
</gene>
<dbReference type="Proteomes" id="UP000245638">
    <property type="component" value="Unassembled WGS sequence"/>
</dbReference>
<dbReference type="Gene3D" id="1.20.1300.10">
    <property type="entry name" value="Fumarate reductase/succinate dehydrogenase, transmembrane subunit"/>
    <property type="match status" value="1"/>
</dbReference>